<keyword evidence="1" id="KW-0812">Transmembrane</keyword>
<comment type="caution">
    <text evidence="2">The sequence shown here is derived from an EMBL/GenBank/DDBJ whole genome shotgun (WGS) entry which is preliminary data.</text>
</comment>
<reference evidence="2 3" key="1">
    <citation type="submission" date="2020-04" db="EMBL/GenBank/DDBJ databases">
        <title>Flammeovirga sp. SR4, a novel species isolated from seawater.</title>
        <authorList>
            <person name="Wang X."/>
        </authorList>
    </citation>
    <scope>NUCLEOTIDE SEQUENCE [LARGE SCALE GENOMIC DNA]</scope>
    <source>
        <strain evidence="2 3">ATCC 23126</strain>
    </source>
</reference>
<keyword evidence="3" id="KW-1185">Reference proteome</keyword>
<gene>
    <name evidence="2" type="ORF">HHU12_17470</name>
</gene>
<sequence length="214" mass="25243">MNNYNEITALEKVTPYDQDKKGRFTFDHEYIYFTTYKGYDSFSLMKEEAEKCKDFKKDFMKTVNRISFASINEIQLDLSVLKVIYTDIEGKRKTKKINFDNVITSEFIKTSLVNEIGFKANKRLESKNKKVALNLLIITLISFLTYFFHYILIFGEEFTFTSSRQGRKSQLAYNILEMIGSTNVLIIGGLLLAYYIYSTIKRYRNPQFEEFYTL</sequence>
<keyword evidence="1" id="KW-1133">Transmembrane helix</keyword>
<dbReference type="Proteomes" id="UP000576082">
    <property type="component" value="Unassembled WGS sequence"/>
</dbReference>
<keyword evidence="1" id="KW-0472">Membrane</keyword>
<name>A0A7X9RW42_9BACT</name>
<dbReference type="RefSeq" id="WP_169658027.1">
    <property type="nucleotide sequence ID" value="NZ_JABANE010000048.1"/>
</dbReference>
<feature type="transmembrane region" description="Helical" evidence="1">
    <location>
        <begin position="131"/>
        <end position="151"/>
    </location>
</feature>
<dbReference type="AlphaFoldDB" id="A0A7X9RW42"/>
<feature type="transmembrane region" description="Helical" evidence="1">
    <location>
        <begin position="171"/>
        <end position="197"/>
    </location>
</feature>
<accession>A0A7X9RW42</accession>
<protein>
    <submittedName>
        <fullName evidence="2">Uncharacterized protein</fullName>
    </submittedName>
</protein>
<evidence type="ECO:0000313" key="3">
    <source>
        <dbReference type="Proteomes" id="UP000576082"/>
    </source>
</evidence>
<dbReference type="EMBL" id="JABANE010000048">
    <property type="protein sequence ID" value="NME69769.1"/>
    <property type="molecule type" value="Genomic_DNA"/>
</dbReference>
<evidence type="ECO:0000256" key="1">
    <source>
        <dbReference type="SAM" id="Phobius"/>
    </source>
</evidence>
<evidence type="ECO:0000313" key="2">
    <source>
        <dbReference type="EMBL" id="NME69769.1"/>
    </source>
</evidence>
<proteinExistence type="predicted"/>
<organism evidence="2 3">
    <name type="scientific">Flammeovirga aprica JL-4</name>
    <dbReference type="NCBI Taxonomy" id="694437"/>
    <lineage>
        <taxon>Bacteria</taxon>
        <taxon>Pseudomonadati</taxon>
        <taxon>Bacteroidota</taxon>
        <taxon>Cytophagia</taxon>
        <taxon>Cytophagales</taxon>
        <taxon>Flammeovirgaceae</taxon>
        <taxon>Flammeovirga</taxon>
    </lineage>
</organism>